<evidence type="ECO:0000313" key="3">
    <source>
        <dbReference type="Proteomes" id="UP000035579"/>
    </source>
</evidence>
<dbReference type="InterPro" id="IPR036291">
    <property type="entry name" value="NAD(P)-bd_dom_sf"/>
</dbReference>
<dbReference type="KEGG" id="age:AA314_02586"/>
<name>A0AAC8TCK5_9BACT</name>
<dbReference type="Proteomes" id="UP000035579">
    <property type="component" value="Chromosome"/>
</dbReference>
<accession>A0AAC8TCK5</accession>
<proteinExistence type="predicted"/>
<dbReference type="EMBL" id="CP011509">
    <property type="protein sequence ID" value="AKJ00960.1"/>
    <property type="molecule type" value="Genomic_DNA"/>
</dbReference>
<dbReference type="Pfam" id="PF00106">
    <property type="entry name" value="adh_short"/>
    <property type="match status" value="1"/>
</dbReference>
<dbReference type="CDD" id="cd05325">
    <property type="entry name" value="carb_red_sniffer_like_SDR_c"/>
    <property type="match status" value="1"/>
</dbReference>
<organism evidence="1 3">
    <name type="scientific">Archangium gephyra</name>
    <dbReference type="NCBI Taxonomy" id="48"/>
    <lineage>
        <taxon>Bacteria</taxon>
        <taxon>Pseudomonadati</taxon>
        <taxon>Myxococcota</taxon>
        <taxon>Myxococcia</taxon>
        <taxon>Myxococcales</taxon>
        <taxon>Cystobacterineae</taxon>
        <taxon>Archangiaceae</taxon>
        <taxon>Archangium</taxon>
    </lineage>
</organism>
<dbReference type="PANTHER" id="PTHR45458:SF1">
    <property type="entry name" value="SHORT CHAIN DEHYDROGENASE"/>
    <property type="match status" value="1"/>
</dbReference>
<reference evidence="2 4" key="2">
    <citation type="submission" date="2018-08" db="EMBL/GenBank/DDBJ databases">
        <title>Genomic Encyclopedia of Archaeal and Bacterial Type Strains, Phase II (KMG-II): from individual species to whole genera.</title>
        <authorList>
            <person name="Goeker M."/>
        </authorList>
    </citation>
    <scope>NUCLEOTIDE SEQUENCE [LARGE SCALE GENOMIC DNA]</scope>
    <source>
        <strain evidence="2 4">DSM 2261</strain>
    </source>
</reference>
<sequence>MDVMRYAITGASRGLGLEFVRQLLNRGDTIEAGVRSPSEARQLQELVRGAEGRLRLHALDISDPQSVDTFAAAVGQGQPLDVLINNAGVYGKDGALTELDYASMANTFAVNTLGPLRLTAALLPALRRGSARRIIHITSHMGSIGDNGMGGSYAYRISKAALNMAMRNMHVDLHAEGFVTISMHPGWVQTDMGGPQAPLRPEESVRGMINVIDRLKAEDGGRFFSYQGQELPW</sequence>
<gene>
    <name evidence="1" type="ORF">AA314_02586</name>
    <name evidence="2" type="ORF">ATI61_112218</name>
</gene>
<dbReference type="SUPFAM" id="SSF51735">
    <property type="entry name" value="NAD(P)-binding Rossmann-fold domains"/>
    <property type="match status" value="1"/>
</dbReference>
<dbReference type="InterPro" id="IPR002347">
    <property type="entry name" value="SDR_fam"/>
</dbReference>
<evidence type="ECO:0000313" key="2">
    <source>
        <dbReference type="EMBL" id="REG26123.1"/>
    </source>
</evidence>
<keyword evidence="4" id="KW-1185">Reference proteome</keyword>
<protein>
    <submittedName>
        <fullName evidence="1">Short-chain dehydrogenase/reductase SDR</fullName>
    </submittedName>
    <submittedName>
        <fullName evidence="2">Short-subunit dehydrogenase</fullName>
    </submittedName>
</protein>
<dbReference type="GO" id="GO:0016616">
    <property type="term" value="F:oxidoreductase activity, acting on the CH-OH group of donors, NAD or NADP as acceptor"/>
    <property type="evidence" value="ECO:0007669"/>
    <property type="project" value="TreeGrafter"/>
</dbReference>
<dbReference type="Gene3D" id="3.40.50.720">
    <property type="entry name" value="NAD(P)-binding Rossmann-like Domain"/>
    <property type="match status" value="1"/>
</dbReference>
<reference evidence="1 3" key="1">
    <citation type="submission" date="2015-05" db="EMBL/GenBank/DDBJ databases">
        <title>Genome assembly of Archangium gephyra DSM 2261.</title>
        <authorList>
            <person name="Sharma G."/>
            <person name="Subramanian S."/>
        </authorList>
    </citation>
    <scope>NUCLEOTIDE SEQUENCE [LARGE SCALE GENOMIC DNA]</scope>
    <source>
        <strain evidence="1 3">DSM 2261</strain>
    </source>
</reference>
<dbReference type="AlphaFoldDB" id="A0AAC8TCK5"/>
<evidence type="ECO:0000313" key="4">
    <source>
        <dbReference type="Proteomes" id="UP000256345"/>
    </source>
</evidence>
<dbReference type="InterPro" id="IPR052184">
    <property type="entry name" value="SDR_enzymes"/>
</dbReference>
<dbReference type="EMBL" id="QUMU01000012">
    <property type="protein sequence ID" value="REG26123.1"/>
    <property type="molecule type" value="Genomic_DNA"/>
</dbReference>
<evidence type="ECO:0000313" key="1">
    <source>
        <dbReference type="EMBL" id="AKJ00960.1"/>
    </source>
</evidence>
<dbReference type="PANTHER" id="PTHR45458">
    <property type="entry name" value="SHORT-CHAIN DEHYDROGENASE/REDUCTASE SDR"/>
    <property type="match status" value="1"/>
</dbReference>
<dbReference type="PRINTS" id="PR00081">
    <property type="entry name" value="GDHRDH"/>
</dbReference>
<dbReference type="Proteomes" id="UP000256345">
    <property type="component" value="Unassembled WGS sequence"/>
</dbReference>